<organism evidence="1 2">
    <name type="scientific">Heterotrigona itama</name>
    <dbReference type="NCBI Taxonomy" id="395501"/>
    <lineage>
        <taxon>Eukaryota</taxon>
        <taxon>Metazoa</taxon>
        <taxon>Ecdysozoa</taxon>
        <taxon>Arthropoda</taxon>
        <taxon>Hexapoda</taxon>
        <taxon>Insecta</taxon>
        <taxon>Pterygota</taxon>
        <taxon>Neoptera</taxon>
        <taxon>Endopterygota</taxon>
        <taxon>Hymenoptera</taxon>
        <taxon>Apocrita</taxon>
        <taxon>Aculeata</taxon>
        <taxon>Apoidea</taxon>
        <taxon>Anthophila</taxon>
        <taxon>Apidae</taxon>
        <taxon>Heterotrigona</taxon>
    </lineage>
</organism>
<protein>
    <submittedName>
        <fullName evidence="1">Uncharacterized protein</fullName>
    </submittedName>
</protein>
<sequence>LLPAKLCWALMYHIIQGPQSMMMFKGRGEEQVLKNNNNVAIIPKGTV</sequence>
<dbReference type="OrthoDB" id="10253736at2759"/>
<accession>A0A6V7GZY3</accession>
<proteinExistence type="predicted"/>
<evidence type="ECO:0000313" key="1">
    <source>
        <dbReference type="EMBL" id="CAD1472200.1"/>
    </source>
</evidence>
<dbReference type="AlphaFoldDB" id="A0A6V7GZY3"/>
<comment type="caution">
    <text evidence="1">The sequence shown here is derived from an EMBL/GenBank/DDBJ whole genome shotgun (WGS) entry which is preliminary data.</text>
</comment>
<evidence type="ECO:0000313" key="2">
    <source>
        <dbReference type="Proteomes" id="UP000752696"/>
    </source>
</evidence>
<feature type="non-terminal residue" evidence="1">
    <location>
        <position position="1"/>
    </location>
</feature>
<gene>
    <name evidence="1" type="ORF">MHI_LOCUS265457</name>
</gene>
<dbReference type="EMBL" id="CAJDYZ010005094">
    <property type="protein sequence ID" value="CAD1472200.1"/>
    <property type="molecule type" value="Genomic_DNA"/>
</dbReference>
<feature type="non-terminal residue" evidence="1">
    <location>
        <position position="47"/>
    </location>
</feature>
<dbReference type="Proteomes" id="UP000752696">
    <property type="component" value="Unassembled WGS sequence"/>
</dbReference>
<keyword evidence="2" id="KW-1185">Reference proteome</keyword>
<name>A0A6V7GZY3_9HYME</name>
<reference evidence="1" key="1">
    <citation type="submission" date="2020-07" db="EMBL/GenBank/DDBJ databases">
        <authorList>
            <person name="Nazaruddin N."/>
        </authorList>
    </citation>
    <scope>NUCLEOTIDE SEQUENCE</scope>
</reference>